<organism evidence="1 2">
    <name type="scientific">Sphingobium ummariense RL-3</name>
    <dbReference type="NCBI Taxonomy" id="1346791"/>
    <lineage>
        <taxon>Bacteria</taxon>
        <taxon>Pseudomonadati</taxon>
        <taxon>Pseudomonadota</taxon>
        <taxon>Alphaproteobacteria</taxon>
        <taxon>Sphingomonadales</taxon>
        <taxon>Sphingomonadaceae</taxon>
        <taxon>Sphingobium</taxon>
    </lineage>
</organism>
<protein>
    <submittedName>
        <fullName evidence="1">Uncharacterized protein</fullName>
    </submittedName>
</protein>
<sequence length="43" mass="4626">MRAFLYLYVEIASMVRLVAAPDDDVGMTCGFGLGCSLLRVTNG</sequence>
<dbReference type="RefSeq" id="WP_021317382.1">
    <property type="nucleotide sequence ID" value="NZ_AUWY01000057.1"/>
</dbReference>
<comment type="caution">
    <text evidence="1">The sequence shown here is derived from an EMBL/GenBank/DDBJ whole genome shotgun (WGS) entry which is preliminary data.</text>
</comment>
<gene>
    <name evidence="1" type="ORF">M529_07445</name>
</gene>
<dbReference type="PROSITE" id="PS51257">
    <property type="entry name" value="PROKAR_LIPOPROTEIN"/>
    <property type="match status" value="1"/>
</dbReference>
<dbReference type="AlphaFoldDB" id="T0K874"/>
<proteinExistence type="predicted"/>
<name>T0K874_9SPHN</name>
<dbReference type="STRING" id="1346791.M529_07445"/>
<dbReference type="Proteomes" id="UP000015523">
    <property type="component" value="Unassembled WGS sequence"/>
</dbReference>
<dbReference type="PATRIC" id="fig|1346791.3.peg.1426"/>
<keyword evidence="2" id="KW-1185">Reference proteome</keyword>
<evidence type="ECO:0000313" key="1">
    <source>
        <dbReference type="EMBL" id="EQB32864.1"/>
    </source>
</evidence>
<evidence type="ECO:0000313" key="2">
    <source>
        <dbReference type="Proteomes" id="UP000015523"/>
    </source>
</evidence>
<dbReference type="EMBL" id="AUWY01000057">
    <property type="protein sequence ID" value="EQB32864.1"/>
    <property type="molecule type" value="Genomic_DNA"/>
</dbReference>
<accession>T0K874</accession>
<reference evidence="1 2" key="1">
    <citation type="journal article" date="2013" name="Genome Announc.">
        <title>Draft Genome Sequence of Sphingobium ummariense Strain RL-3, a Hexachlorocyclohexane-Degrading Bacterium.</title>
        <authorList>
            <person name="Kohli P."/>
            <person name="Dua A."/>
            <person name="Sangwan N."/>
            <person name="Oldach P."/>
            <person name="Khurana J.P."/>
            <person name="Lal R."/>
        </authorList>
    </citation>
    <scope>NUCLEOTIDE SEQUENCE [LARGE SCALE GENOMIC DNA]</scope>
    <source>
        <strain evidence="1 2">RL-3</strain>
    </source>
</reference>